<comment type="caution">
    <text evidence="2">The sequence shown here is derived from an EMBL/GenBank/DDBJ whole genome shotgun (WGS) entry which is preliminary data.</text>
</comment>
<organism evidence="2 3">
    <name type="scientific">Saccharothrix violaceirubra</name>
    <dbReference type="NCBI Taxonomy" id="413306"/>
    <lineage>
        <taxon>Bacteria</taxon>
        <taxon>Bacillati</taxon>
        <taxon>Actinomycetota</taxon>
        <taxon>Actinomycetes</taxon>
        <taxon>Pseudonocardiales</taxon>
        <taxon>Pseudonocardiaceae</taxon>
        <taxon>Saccharothrix</taxon>
    </lineage>
</organism>
<feature type="compositionally biased region" description="Basic and acidic residues" evidence="1">
    <location>
        <begin position="1"/>
        <end position="11"/>
    </location>
</feature>
<keyword evidence="3" id="KW-1185">Reference proteome</keyword>
<protein>
    <submittedName>
        <fullName evidence="2">Uncharacterized protein</fullName>
    </submittedName>
</protein>
<proteinExistence type="predicted"/>
<feature type="region of interest" description="Disordered" evidence="1">
    <location>
        <begin position="1"/>
        <end position="52"/>
    </location>
</feature>
<evidence type="ECO:0000313" key="3">
    <source>
        <dbReference type="Proteomes" id="UP000542674"/>
    </source>
</evidence>
<dbReference type="RefSeq" id="WP_184674811.1">
    <property type="nucleotide sequence ID" value="NZ_BAABAI010000043.1"/>
</dbReference>
<sequence>MTSTDPADHNEGQAADDTTVEQQVATGRERPRAHARGTTRRPGSLPISEGYRGLASGSIERSRLGAANRRRGAEAERRLAAWLRAHGWPHAERAVRTGYRSAGRLVVDPGDIVGTPLLVWQVKDQAREFAEAWLDETEQQRLGEPGSVPADLGLLVVRRRGAADPGRWWVWLPAAQLVALVADAPAPPLSRPVRLELVDLVLLLRAAGYGEPVDDHVDEDAERAGCLHNSAYVGDIDAVGDGAR</sequence>
<dbReference type="AlphaFoldDB" id="A0A7W7T9L3"/>
<evidence type="ECO:0000256" key="1">
    <source>
        <dbReference type="SAM" id="MobiDB-lite"/>
    </source>
</evidence>
<dbReference type="EMBL" id="JACHJS010000001">
    <property type="protein sequence ID" value="MBB4969103.1"/>
    <property type="molecule type" value="Genomic_DNA"/>
</dbReference>
<evidence type="ECO:0000313" key="2">
    <source>
        <dbReference type="EMBL" id="MBB4969103.1"/>
    </source>
</evidence>
<gene>
    <name evidence="2" type="ORF">F4559_006462</name>
</gene>
<name>A0A7W7T9L3_9PSEU</name>
<dbReference type="Proteomes" id="UP000542674">
    <property type="component" value="Unassembled WGS sequence"/>
</dbReference>
<reference evidence="2 3" key="1">
    <citation type="submission" date="2020-08" db="EMBL/GenBank/DDBJ databases">
        <title>Sequencing the genomes of 1000 actinobacteria strains.</title>
        <authorList>
            <person name="Klenk H.-P."/>
        </authorList>
    </citation>
    <scope>NUCLEOTIDE SEQUENCE [LARGE SCALE GENOMIC DNA]</scope>
    <source>
        <strain evidence="2 3">DSM 45084</strain>
    </source>
</reference>
<accession>A0A7W7T9L3</accession>